<evidence type="ECO:0000313" key="3">
    <source>
        <dbReference type="Proteomes" id="UP000714618"/>
    </source>
</evidence>
<accession>A0A9N8PIG4</accession>
<protein>
    <submittedName>
        <fullName evidence="2">Uncharacterized protein</fullName>
    </submittedName>
</protein>
<name>A0A9N8PIG4_9PEZI</name>
<feature type="compositionally biased region" description="Basic and acidic residues" evidence="1">
    <location>
        <begin position="184"/>
        <end position="195"/>
    </location>
</feature>
<organism evidence="2 3">
    <name type="scientific">Aureobasidium mustum</name>
    <dbReference type="NCBI Taxonomy" id="2773714"/>
    <lineage>
        <taxon>Eukaryota</taxon>
        <taxon>Fungi</taxon>
        <taxon>Dikarya</taxon>
        <taxon>Ascomycota</taxon>
        <taxon>Pezizomycotina</taxon>
        <taxon>Dothideomycetes</taxon>
        <taxon>Dothideomycetidae</taxon>
        <taxon>Dothideales</taxon>
        <taxon>Saccotheciaceae</taxon>
        <taxon>Aureobasidium</taxon>
    </lineage>
</organism>
<sequence>MSKRLKQQTVDHYNQLCAAHGIRPTVPQIQRIKQVAGDVAKNVAERFEYGLLYFLLKSAVVMEDGHMLVGWVNKPGGLRRELWFEYLANRGHLYEGRTPLYHADPEAPFCDEWHPSLDELCKQWQTGGLSNRHMLFALLGAAVRIMKADVQTPCIADSIATPAMAKSGQRDTTIETQNVLAESSLRREPRSEKAPTDGQPRNTPTTPTVQAHSSEQNCTKVASQSVVVDLTESDSEGCSKIRILPTPPTTDRIECERTTSAKEELIFMLQCKRVSEIEVMLAQRSGQLPDWIERVMREEMEKKMVCDLDMVRNLF</sequence>
<dbReference type="AlphaFoldDB" id="A0A9N8PIG4"/>
<gene>
    <name evidence="2" type="ORF">AWRI4233_LOCUS6250</name>
</gene>
<feature type="compositionally biased region" description="Polar residues" evidence="1">
    <location>
        <begin position="199"/>
        <end position="216"/>
    </location>
</feature>
<keyword evidence="3" id="KW-1185">Reference proteome</keyword>
<dbReference type="EMBL" id="CAIJEO010000008">
    <property type="protein sequence ID" value="CAD0097426.1"/>
    <property type="molecule type" value="Genomic_DNA"/>
</dbReference>
<proteinExistence type="predicted"/>
<feature type="region of interest" description="Disordered" evidence="1">
    <location>
        <begin position="178"/>
        <end position="216"/>
    </location>
</feature>
<evidence type="ECO:0000313" key="2">
    <source>
        <dbReference type="EMBL" id="CAD0097426.1"/>
    </source>
</evidence>
<dbReference type="OrthoDB" id="3942944at2759"/>
<reference evidence="2" key="1">
    <citation type="submission" date="2020-06" db="EMBL/GenBank/DDBJ databases">
        <authorList>
            <person name="Onetto C."/>
        </authorList>
    </citation>
    <scope>NUCLEOTIDE SEQUENCE</scope>
</reference>
<evidence type="ECO:0000256" key="1">
    <source>
        <dbReference type="SAM" id="MobiDB-lite"/>
    </source>
</evidence>
<comment type="caution">
    <text evidence="2">The sequence shown here is derived from an EMBL/GenBank/DDBJ whole genome shotgun (WGS) entry which is preliminary data.</text>
</comment>
<dbReference type="Proteomes" id="UP000714618">
    <property type="component" value="Unassembled WGS sequence"/>
</dbReference>